<feature type="coiled-coil region" evidence="6">
    <location>
        <begin position="441"/>
        <end position="468"/>
    </location>
</feature>
<proteinExistence type="inferred from homology"/>
<dbReference type="InterPro" id="IPR047187">
    <property type="entry name" value="SF1_C_Upf1"/>
</dbReference>
<dbReference type="InterPro" id="IPR011335">
    <property type="entry name" value="Restrct_endonuc-II-like"/>
</dbReference>
<protein>
    <submittedName>
        <fullName evidence="11">Very short patch repair endonuclease</fullName>
    </submittedName>
</protein>
<dbReference type="GO" id="GO:0004519">
    <property type="term" value="F:endonuclease activity"/>
    <property type="evidence" value="ECO:0007669"/>
    <property type="project" value="UniProtKB-KW"/>
</dbReference>
<keyword evidence="3" id="KW-0378">Hydrolase</keyword>
<evidence type="ECO:0000256" key="5">
    <source>
        <dbReference type="ARBA" id="ARBA00022840"/>
    </source>
</evidence>
<evidence type="ECO:0000256" key="4">
    <source>
        <dbReference type="ARBA" id="ARBA00022806"/>
    </source>
</evidence>
<dbReference type="CDD" id="cd18808">
    <property type="entry name" value="SF1_C_Upf1"/>
    <property type="match status" value="1"/>
</dbReference>
<feature type="domain" description="Restriction endonuclease type II-like" evidence="10">
    <location>
        <begin position="1313"/>
        <end position="1407"/>
    </location>
</feature>
<evidence type="ECO:0000259" key="9">
    <source>
        <dbReference type="Pfam" id="PF13087"/>
    </source>
</evidence>
<keyword evidence="2" id="KW-0547">Nucleotide-binding</keyword>
<organism evidence="11 12">
    <name type="scientific">Virgisporangium aurantiacum</name>
    <dbReference type="NCBI Taxonomy" id="175570"/>
    <lineage>
        <taxon>Bacteria</taxon>
        <taxon>Bacillati</taxon>
        <taxon>Actinomycetota</taxon>
        <taxon>Actinomycetes</taxon>
        <taxon>Micromonosporales</taxon>
        <taxon>Micromonosporaceae</taxon>
        <taxon>Virgisporangium</taxon>
    </lineage>
</organism>
<accession>A0A8J3Z481</accession>
<dbReference type="PANTHER" id="PTHR43788:SF8">
    <property type="entry name" value="DNA-BINDING PROTEIN SMUBP-2"/>
    <property type="match status" value="1"/>
</dbReference>
<reference evidence="11" key="1">
    <citation type="submission" date="2021-01" db="EMBL/GenBank/DDBJ databases">
        <title>Whole genome shotgun sequence of Virgisporangium aurantiacum NBRC 16421.</title>
        <authorList>
            <person name="Komaki H."/>
            <person name="Tamura T."/>
        </authorList>
    </citation>
    <scope>NUCLEOTIDE SEQUENCE</scope>
    <source>
        <strain evidence="11">NBRC 16421</strain>
    </source>
</reference>
<dbReference type="InterPro" id="IPR050534">
    <property type="entry name" value="Coronavir_polyprotein_1ab"/>
</dbReference>
<dbReference type="InterPro" id="IPR049468">
    <property type="entry name" value="Restrct_endonuc-II-like_dom"/>
</dbReference>
<dbReference type="Pfam" id="PF18741">
    <property type="entry name" value="MTES_1575"/>
    <property type="match status" value="1"/>
</dbReference>
<keyword evidence="5" id="KW-0067">ATP-binding</keyword>
<evidence type="ECO:0000259" key="10">
    <source>
        <dbReference type="Pfam" id="PF18741"/>
    </source>
</evidence>
<evidence type="ECO:0000256" key="2">
    <source>
        <dbReference type="ARBA" id="ARBA00022741"/>
    </source>
</evidence>
<evidence type="ECO:0000313" key="11">
    <source>
        <dbReference type="EMBL" id="GIJ56092.1"/>
    </source>
</evidence>
<dbReference type="Pfam" id="PF13087">
    <property type="entry name" value="AAA_12"/>
    <property type="match status" value="1"/>
</dbReference>
<dbReference type="GO" id="GO:0043139">
    <property type="term" value="F:5'-3' DNA helicase activity"/>
    <property type="evidence" value="ECO:0007669"/>
    <property type="project" value="TreeGrafter"/>
</dbReference>
<dbReference type="Gene3D" id="3.40.960.10">
    <property type="entry name" value="VSR Endonuclease"/>
    <property type="match status" value="1"/>
</dbReference>
<evidence type="ECO:0000313" key="12">
    <source>
        <dbReference type="Proteomes" id="UP000612585"/>
    </source>
</evidence>
<evidence type="ECO:0000256" key="6">
    <source>
        <dbReference type="SAM" id="Coils"/>
    </source>
</evidence>
<keyword evidence="12" id="KW-1185">Reference proteome</keyword>
<dbReference type="InterPro" id="IPR041677">
    <property type="entry name" value="DNA2/NAM7_AAA_11"/>
</dbReference>
<dbReference type="Proteomes" id="UP000612585">
    <property type="component" value="Unassembled WGS sequence"/>
</dbReference>
<dbReference type="GO" id="GO:0016787">
    <property type="term" value="F:hydrolase activity"/>
    <property type="evidence" value="ECO:0007669"/>
    <property type="project" value="UniProtKB-KW"/>
</dbReference>
<sequence length="1791" mass="198130">MAETPLVIRDRAVALTDYLLAVRAQVERPVRTVSTADAFWQNGFPRHPELAVGPSSGSDAWLRVGLPVAEKPIVVPVQFRNLVLSGVTHDREPRLLPEVDSDVLAAFEAWRDREWRPWARRAAETEAVRSLHLRLFDLKYRLDMNAATEELVWGHGIGELRVDGARVSYPLFATPVAIEYDPDGPTVFVSPQGFTRLQTDPITGIDERRLRQLVEFCGAGGQVTTDLWDDVERRELFEGVLRRLGVDPVIREASSPAPTGQHIHDTGVLFARPRQRMLRRFLQKLRDRLLAGDLDSIGSLAAILAHEPSALRMPGDRPDTWAPVGERLLMPLSTNEAQESIAYRLAGSRTVAVQGPPGTGKTHTIRNLICHLMAHGKRVLVLAQKNDPLTVLRDGLPADIQPLCIAVLGRSTDQLIQLQLAARELSDRAATMDHRAGQAEVDRLSQGLQDAERDLARALNNLRNIAEKESACYDIDGATLSISEVGTWLRERQGDLAEIPDAINRSAPLSVAEFTVLLKLANRVPAADRVQALHVLPTTDDLPSASELTSRRRRRHAATTEADRLSAAGVDLNKIRGLGQVALRALVGDLRDAQRVLGGREGGWTGRLGDLLADRHWQQLWDDHAAACDRAMQELAAVARALAGHDVRVSPELAAEQRRLSGMLTELRERFTAGKGVSKVFQSALARVAAGCLVDGEPLRSAADVDLILAFLRRYQLRQELGRRWAEWAPRVGLTLPEPLGEPELWAGRLFSDAATALDWDRRRWPALCQVLRPLGVPTPTPVSAANLGVVQDILTRADVVFELDALVDAEQQITDLLRSGQSGPDASPLWRVLDLSWQDADLPRWDALCAEATRLAALRADADTYRSLHGRLAAVAPGWAAEIDAGTARVLSGLGADCERRWEWRRAQTWFDQTIAGADPAELGRRVDRARERIRRLTGELVSAAAWLQVARSLDDRRRAALADWTTALRKIGKGTGRSAAHWQQHAQRAMTAAVDAVPVWVMSIDRAIEQFTEGARFDVVIVDEASQADMFALPVLSLADRAVVVGDDQQIGPQLPFLGDVSGLIAAHLNDLPSAEHFDAEGSLYDHAVRRSQRILLTEHFRCVPAIIDFSSHAYYDGKIQPLRADKPAGVDTPVVAVHVGEGVRQHVPPFGEVNVAEADALVERVGLIVDDPAHAARSIGVVSLLSSSGQAMYMLDRIRDRIGAEEMHRRRLRVGDPYTFQGDERDIVLLSMVVSANDPRRPGAFTKRDYHRRINVAASRARDQLWLYHSIQTADLVADDARAKLIEYCQNVTVAEETYSDLERRCDSDFERDVLRRILARGYRPLPQFAIGRYRIDFMLPAPDGRRLAIECDGDAYHGPDQWESDMRRQAMLERVGNCVFVRIRGSAFSRDPEAALAPLWTRIDELRIGTYVEPVLAVPEPARPRQAPRVRNTGWPRVAADVDWDSVSEADQRALLAAAADGREIKFTSRGVWHVVEDEPVVVEPVVAEAVVAEPHAVPVRPAPEEPVVEEPVPEASATEPVVEPQTATTDDGLPSVPAGYRSAGWVRPHEALAALDAYEALKDTPIRHEGKITGWARYRDSASEEAKRYRANVVIERAGPRGARIVCWLRQPEARALVRAAQLRRDIPVADRSGTLAGLVQYFPAASPYALRGRSVTRLLRCTAGRSAPAQRAETPAPDVIAQFNRAMTRVYERARDEAGYNATVFRRMLAEHGGLGTARQLLRAGHVSEGFTALWERDRIDLTVEALVLDSRYGSLFTEDELAVARDRIDHARRNPLSRGTPLRS</sequence>
<dbReference type="Pfam" id="PF13086">
    <property type="entry name" value="AAA_11"/>
    <property type="match status" value="1"/>
</dbReference>
<evidence type="ECO:0000259" key="8">
    <source>
        <dbReference type="Pfam" id="PF13086"/>
    </source>
</evidence>
<dbReference type="Gene3D" id="3.40.50.300">
    <property type="entry name" value="P-loop containing nucleotide triphosphate hydrolases"/>
    <property type="match status" value="3"/>
</dbReference>
<evidence type="ECO:0000256" key="7">
    <source>
        <dbReference type="SAM" id="MobiDB-lite"/>
    </source>
</evidence>
<name>A0A8J3Z481_9ACTN</name>
<dbReference type="InterPro" id="IPR027417">
    <property type="entry name" value="P-loop_NTPase"/>
</dbReference>
<dbReference type="EMBL" id="BOPG01000023">
    <property type="protein sequence ID" value="GIJ56092.1"/>
    <property type="molecule type" value="Genomic_DNA"/>
</dbReference>
<evidence type="ECO:0000256" key="3">
    <source>
        <dbReference type="ARBA" id="ARBA00022801"/>
    </source>
</evidence>
<gene>
    <name evidence="11" type="ORF">Vau01_036080</name>
</gene>
<feature type="region of interest" description="Disordered" evidence="7">
    <location>
        <begin position="541"/>
        <end position="560"/>
    </location>
</feature>
<keyword evidence="11" id="KW-0255">Endonuclease</keyword>
<dbReference type="PANTHER" id="PTHR43788">
    <property type="entry name" value="DNA2/NAM7 HELICASE FAMILY MEMBER"/>
    <property type="match status" value="1"/>
</dbReference>
<dbReference type="InterPro" id="IPR041679">
    <property type="entry name" value="DNA2/NAM7-like_C"/>
</dbReference>
<dbReference type="GO" id="GO:0005524">
    <property type="term" value="F:ATP binding"/>
    <property type="evidence" value="ECO:0007669"/>
    <property type="project" value="UniProtKB-KW"/>
</dbReference>
<comment type="similarity">
    <text evidence="1">Belongs to the DNA2/NAM7 helicase family.</text>
</comment>
<feature type="compositionally biased region" description="Low complexity" evidence="7">
    <location>
        <begin position="1518"/>
        <end position="1529"/>
    </location>
</feature>
<feature type="region of interest" description="Disordered" evidence="7">
    <location>
        <begin position="1506"/>
        <end position="1541"/>
    </location>
</feature>
<keyword evidence="11" id="KW-0540">Nuclease</keyword>
<keyword evidence="4" id="KW-0347">Helicase</keyword>
<dbReference type="SUPFAM" id="SSF52980">
    <property type="entry name" value="Restriction endonuclease-like"/>
    <property type="match status" value="1"/>
</dbReference>
<feature type="domain" description="DNA2/NAM7 helicase-like C-terminal" evidence="9">
    <location>
        <begin position="1085"/>
        <end position="1270"/>
    </location>
</feature>
<keyword evidence="6" id="KW-0175">Coiled coil</keyword>
<dbReference type="RefSeq" id="WP_203993828.1">
    <property type="nucleotide sequence ID" value="NZ_BOPG01000023.1"/>
</dbReference>
<comment type="caution">
    <text evidence="11">The sequence shown here is derived from an EMBL/GenBank/DDBJ whole genome shotgun (WGS) entry which is preliminary data.</text>
</comment>
<evidence type="ECO:0000256" key="1">
    <source>
        <dbReference type="ARBA" id="ARBA00007913"/>
    </source>
</evidence>
<dbReference type="SUPFAM" id="SSF52540">
    <property type="entry name" value="P-loop containing nucleoside triphosphate hydrolases"/>
    <property type="match status" value="1"/>
</dbReference>
<feature type="domain" description="DNA2/NAM7 helicase helicase" evidence="8">
    <location>
        <begin position="334"/>
        <end position="397"/>
    </location>
</feature>